<dbReference type="Proteomes" id="UP000825935">
    <property type="component" value="Chromosome 36"/>
</dbReference>
<keyword evidence="1" id="KW-0346">Stress response</keyword>
<comment type="caution">
    <text evidence="5">The sequence shown here is derived from an EMBL/GenBank/DDBJ whole genome shotgun (WGS) entry which is preliminary data.</text>
</comment>
<sequence length="110" mass="12510">MSRVTKELSSYRSCNIRADWLEDDDSHSFIIDLPGITGKDVKLEIIDGVTLEISGQFPPETHCNLKWHVKERPTGAFRRTFLLPQNVLASKLRAFEVDGMLVVKIPKKKS</sequence>
<evidence type="ECO:0000259" key="4">
    <source>
        <dbReference type="PROSITE" id="PS01031"/>
    </source>
</evidence>
<organism evidence="5 6">
    <name type="scientific">Ceratopteris richardii</name>
    <name type="common">Triangle waterfern</name>
    <dbReference type="NCBI Taxonomy" id="49495"/>
    <lineage>
        <taxon>Eukaryota</taxon>
        <taxon>Viridiplantae</taxon>
        <taxon>Streptophyta</taxon>
        <taxon>Embryophyta</taxon>
        <taxon>Tracheophyta</taxon>
        <taxon>Polypodiopsida</taxon>
        <taxon>Polypodiidae</taxon>
        <taxon>Polypodiales</taxon>
        <taxon>Pteridineae</taxon>
        <taxon>Pteridaceae</taxon>
        <taxon>Parkerioideae</taxon>
        <taxon>Ceratopteris</taxon>
    </lineage>
</organism>
<evidence type="ECO:0000313" key="5">
    <source>
        <dbReference type="EMBL" id="KAH7280725.1"/>
    </source>
</evidence>
<evidence type="ECO:0000256" key="3">
    <source>
        <dbReference type="RuleBase" id="RU003616"/>
    </source>
</evidence>
<dbReference type="InterPro" id="IPR031107">
    <property type="entry name" value="Small_HSP"/>
</dbReference>
<dbReference type="PROSITE" id="PS01031">
    <property type="entry name" value="SHSP"/>
    <property type="match status" value="1"/>
</dbReference>
<reference evidence="5" key="1">
    <citation type="submission" date="2021-08" db="EMBL/GenBank/DDBJ databases">
        <title>WGS assembly of Ceratopteris richardii.</title>
        <authorList>
            <person name="Marchant D.B."/>
            <person name="Chen G."/>
            <person name="Jenkins J."/>
            <person name="Shu S."/>
            <person name="Leebens-Mack J."/>
            <person name="Grimwood J."/>
            <person name="Schmutz J."/>
            <person name="Soltis P."/>
            <person name="Soltis D."/>
            <person name="Chen Z.-H."/>
        </authorList>
    </citation>
    <scope>NUCLEOTIDE SEQUENCE</scope>
    <source>
        <strain evidence="5">Whitten #5841</strain>
        <tissue evidence="5">Leaf</tissue>
    </source>
</reference>
<dbReference type="PANTHER" id="PTHR11527">
    <property type="entry name" value="HEAT-SHOCK PROTEIN 20 FAMILY MEMBER"/>
    <property type="match status" value="1"/>
</dbReference>
<proteinExistence type="inferred from homology"/>
<evidence type="ECO:0000256" key="1">
    <source>
        <dbReference type="ARBA" id="ARBA00023016"/>
    </source>
</evidence>
<dbReference type="AlphaFoldDB" id="A0A8T2QAS5"/>
<dbReference type="Gene3D" id="2.60.40.790">
    <property type="match status" value="1"/>
</dbReference>
<evidence type="ECO:0000256" key="2">
    <source>
        <dbReference type="PROSITE-ProRule" id="PRU00285"/>
    </source>
</evidence>
<dbReference type="SUPFAM" id="SSF49764">
    <property type="entry name" value="HSP20-like chaperones"/>
    <property type="match status" value="1"/>
</dbReference>
<keyword evidence="6" id="KW-1185">Reference proteome</keyword>
<dbReference type="InterPro" id="IPR002068">
    <property type="entry name" value="A-crystallin/Hsp20_dom"/>
</dbReference>
<dbReference type="InterPro" id="IPR008978">
    <property type="entry name" value="HSP20-like_chaperone"/>
</dbReference>
<feature type="domain" description="SHSP" evidence="4">
    <location>
        <begin position="9"/>
        <end position="110"/>
    </location>
</feature>
<dbReference type="OMA" id="CNIRADW"/>
<accession>A0A8T2QAS5</accession>
<dbReference type="OrthoDB" id="1431247at2759"/>
<comment type="similarity">
    <text evidence="2 3">Belongs to the small heat shock protein (HSP20) family.</text>
</comment>
<gene>
    <name evidence="5" type="ORF">KP509_36G011400</name>
</gene>
<name>A0A8T2QAS5_CERRI</name>
<dbReference type="EMBL" id="CM035441">
    <property type="protein sequence ID" value="KAH7280725.1"/>
    <property type="molecule type" value="Genomic_DNA"/>
</dbReference>
<evidence type="ECO:0000313" key="6">
    <source>
        <dbReference type="Proteomes" id="UP000825935"/>
    </source>
</evidence>
<dbReference type="Pfam" id="PF00011">
    <property type="entry name" value="HSP20"/>
    <property type="match status" value="1"/>
</dbReference>
<protein>
    <recommendedName>
        <fullName evidence="4">SHSP domain-containing protein</fullName>
    </recommendedName>
</protein>